<dbReference type="RefSeq" id="XP_075099101.1">
    <property type="nucleotide sequence ID" value="XM_075243000.1"/>
</dbReference>
<dbReference type="Proteomes" id="UP000790787">
    <property type="component" value="Chromosome 22"/>
</dbReference>
<protein>
    <submittedName>
        <fullName evidence="2">Protein IQ-DOMAIN 31 isoform X1</fullName>
    </submittedName>
</protein>
<sequence length="583" mass="63686">MGKSPGKWIKAVLFGKKSSKSSFTKDISGEKRFVTKAFAGDLAPNPPIQNVDRGSETAVEKGTSIGITCDSAALSSVIQDIESQVTNGALSADDAELKRLEQAATKAQAAFRGYLARRAFRALKGIIRLQALVRGHLVRRQAVATLRCMRAIVSVQALARGQRARLSDPTHQVLRRYNYGEHKDAKQVDLTVVSMSVRPEKLTASAFVCKLLAAVPIAMPLSLQYDECEPNSVRQWLERWSLSRFWEPLPQAKKVVDTKSQKKQASGQSVGTEVVRSKRSVRKVLSAATGDVSTVSSSDPEKPRRNIRKTTTHQIESVQDQPQNELERVKRNLIRVTAAVATPPEKSDAETDKARQIPIPAQAQAKTSISSASNVGEVLVVNSPEKTSDSISEIDKLALTKAPISDSISEIDNLALTEAPMQVAGEEPTDVLHDHPTVEQQQLQEENVGKSKNSPIVNEELSSKEDQTSKERTRRRRSLPSKEENSENISQNTPSVPSYMESTQSAKAKLKTQGSPKVSEDGAENVVVRRHSLPSSTNGKISSLSPRVQRPVQANGISGNKNNRSMPASRDGKKLRIQTSLSC</sequence>
<accession>A0AC58TPE8</accession>
<name>A0AC58TPE8_TOBAC</name>
<gene>
    <name evidence="2" type="primary">LOC107818162</name>
</gene>
<keyword evidence="1" id="KW-1185">Reference proteome</keyword>
<evidence type="ECO:0000313" key="2">
    <source>
        <dbReference type="RefSeq" id="XP_075099101.1"/>
    </source>
</evidence>
<organism evidence="1 2">
    <name type="scientific">Nicotiana tabacum</name>
    <name type="common">Common tobacco</name>
    <dbReference type="NCBI Taxonomy" id="4097"/>
    <lineage>
        <taxon>Eukaryota</taxon>
        <taxon>Viridiplantae</taxon>
        <taxon>Streptophyta</taxon>
        <taxon>Embryophyta</taxon>
        <taxon>Tracheophyta</taxon>
        <taxon>Spermatophyta</taxon>
        <taxon>Magnoliopsida</taxon>
        <taxon>eudicotyledons</taxon>
        <taxon>Gunneridae</taxon>
        <taxon>Pentapetalae</taxon>
        <taxon>asterids</taxon>
        <taxon>lamiids</taxon>
        <taxon>Solanales</taxon>
        <taxon>Solanaceae</taxon>
        <taxon>Nicotianoideae</taxon>
        <taxon>Nicotianeae</taxon>
        <taxon>Nicotiana</taxon>
    </lineage>
</organism>
<reference evidence="2" key="2">
    <citation type="submission" date="2025-08" db="UniProtKB">
        <authorList>
            <consortium name="RefSeq"/>
        </authorList>
    </citation>
    <scope>IDENTIFICATION</scope>
    <source>
        <tissue evidence="2">Leaf</tissue>
    </source>
</reference>
<proteinExistence type="predicted"/>
<evidence type="ECO:0000313" key="1">
    <source>
        <dbReference type="Proteomes" id="UP000790787"/>
    </source>
</evidence>
<reference evidence="1" key="1">
    <citation type="journal article" date="2014" name="Nat. Commun.">
        <title>The tobacco genome sequence and its comparison with those of tomato and potato.</title>
        <authorList>
            <person name="Sierro N."/>
            <person name="Battey J.N."/>
            <person name="Ouadi S."/>
            <person name="Bakaher N."/>
            <person name="Bovet L."/>
            <person name="Willig A."/>
            <person name="Goepfert S."/>
            <person name="Peitsch M.C."/>
            <person name="Ivanov N.V."/>
        </authorList>
    </citation>
    <scope>NUCLEOTIDE SEQUENCE [LARGE SCALE GENOMIC DNA]</scope>
</reference>